<keyword evidence="4" id="KW-1185">Reference proteome</keyword>
<evidence type="ECO:0000259" key="2">
    <source>
        <dbReference type="Pfam" id="PF13144"/>
    </source>
</evidence>
<comment type="caution">
    <text evidence="3">The sequence shown here is derived from an EMBL/GenBank/DDBJ whole genome shotgun (WGS) entry which is preliminary data.</text>
</comment>
<evidence type="ECO:0000256" key="1">
    <source>
        <dbReference type="RuleBase" id="RU362063"/>
    </source>
</evidence>
<dbReference type="PANTHER" id="PTHR36307:SF1">
    <property type="entry name" value="FLAGELLA BASAL BODY P-RING FORMATION PROTEIN FLGA"/>
    <property type="match status" value="1"/>
</dbReference>
<dbReference type="Proteomes" id="UP000256695">
    <property type="component" value="Unassembled WGS sequence"/>
</dbReference>
<organism evidence="3 4">
    <name type="scientific">Helicobacter anseris</name>
    <dbReference type="NCBI Taxonomy" id="375926"/>
    <lineage>
        <taxon>Bacteria</taxon>
        <taxon>Pseudomonadati</taxon>
        <taxon>Campylobacterota</taxon>
        <taxon>Epsilonproteobacteria</taxon>
        <taxon>Campylobacterales</taxon>
        <taxon>Helicobacteraceae</taxon>
        <taxon>Helicobacter</taxon>
    </lineage>
</organism>
<keyword evidence="1" id="KW-1005">Bacterial flagellum biogenesis</keyword>
<dbReference type="PANTHER" id="PTHR36307">
    <property type="entry name" value="FLAGELLA BASAL BODY P-RING FORMATION PROTEIN FLGA"/>
    <property type="match status" value="1"/>
</dbReference>
<protein>
    <recommendedName>
        <fullName evidence="1">Flagella basal body P-ring formation protein FlgA</fullName>
    </recommendedName>
</protein>
<evidence type="ECO:0000313" key="3">
    <source>
        <dbReference type="EMBL" id="RDU74517.1"/>
    </source>
</evidence>
<comment type="similarity">
    <text evidence="1">Belongs to the FlgA family.</text>
</comment>
<dbReference type="OrthoDB" id="5324646at2"/>
<proteinExistence type="inferred from homology"/>
<dbReference type="GO" id="GO:0042597">
    <property type="term" value="C:periplasmic space"/>
    <property type="evidence" value="ECO:0007669"/>
    <property type="project" value="UniProtKB-SubCell"/>
</dbReference>
<evidence type="ECO:0000313" key="4">
    <source>
        <dbReference type="Proteomes" id="UP000256695"/>
    </source>
</evidence>
<dbReference type="AlphaFoldDB" id="A0A3D8JAJ9"/>
<keyword evidence="3" id="KW-0969">Cilium</keyword>
<feature type="domain" description="Flagella basal body P-ring formation protein FlgA SAF" evidence="2">
    <location>
        <begin position="99"/>
        <end position="220"/>
    </location>
</feature>
<name>A0A3D8JAJ9_9HELI</name>
<sequence length="221" mass="25228">MKKYFIFLLLVQFIFGENIAKIKSQIKKEYESFYKDNQIKIADIILDLNPDTQINEVKIKDIILENKTFLASGKVLIVFTFNNQTYKHLLRYKIQANLNVVYTQVGIKKSQDIMTKDVMIKNISIEELNGIPMGIGEVGNVSAKIFIPNQTIIYNYHIESKILIRKNESFLATYSEGNVVIQLVLIAKENGIKDSIIEAINPETKKVVRVKVLSDGNGKIL</sequence>
<dbReference type="EMBL" id="NXLX01000001">
    <property type="protein sequence ID" value="RDU74517.1"/>
    <property type="molecule type" value="Genomic_DNA"/>
</dbReference>
<reference evidence="3 4" key="1">
    <citation type="submission" date="2018-04" db="EMBL/GenBank/DDBJ databases">
        <title>Novel Campyloabacter and Helicobacter Species and Strains.</title>
        <authorList>
            <person name="Mannion A.J."/>
            <person name="Shen Z."/>
            <person name="Fox J.G."/>
        </authorList>
    </citation>
    <scope>NUCLEOTIDE SEQUENCE [LARGE SCALE GENOMIC DNA]</scope>
    <source>
        <strain evidence="3 4">MIT 04-9362</strain>
    </source>
</reference>
<dbReference type="GO" id="GO:0044780">
    <property type="term" value="P:bacterial-type flagellum assembly"/>
    <property type="evidence" value="ECO:0007669"/>
    <property type="project" value="InterPro"/>
</dbReference>
<keyword evidence="3" id="KW-0282">Flagellum</keyword>
<dbReference type="NCBIfam" id="TIGR03170">
    <property type="entry name" value="flgA_cterm"/>
    <property type="match status" value="1"/>
</dbReference>
<dbReference type="RefSeq" id="WP_115578226.1">
    <property type="nucleotide sequence ID" value="NZ_NXLX01000001.1"/>
</dbReference>
<keyword evidence="3" id="KW-0966">Cell projection</keyword>
<comment type="function">
    <text evidence="1">Involved in the assembly process of the P-ring formation. It may associate with FlgF on the rod constituting a structure essential for the P-ring assembly or may act as a modulator protein for the P-ring assembly.</text>
</comment>
<dbReference type="InterPro" id="IPR017585">
    <property type="entry name" value="SAF_FlgA"/>
</dbReference>
<gene>
    <name evidence="3" type="primary">flgA</name>
    <name evidence="3" type="ORF">CQA57_00235</name>
</gene>
<dbReference type="Pfam" id="PF13144">
    <property type="entry name" value="ChapFlgA"/>
    <property type="match status" value="1"/>
</dbReference>
<comment type="subcellular location">
    <subcellularLocation>
        <location evidence="1">Periplasm</location>
    </subcellularLocation>
</comment>
<accession>A0A3D8JAJ9</accession>
<keyword evidence="1" id="KW-0574">Periplasm</keyword>
<dbReference type="InterPro" id="IPR039246">
    <property type="entry name" value="Flagellar_FlgA"/>
</dbReference>